<feature type="compositionally biased region" description="Basic and acidic residues" evidence="6">
    <location>
        <begin position="558"/>
        <end position="582"/>
    </location>
</feature>
<feature type="region of interest" description="Disordered" evidence="6">
    <location>
        <begin position="810"/>
        <end position="837"/>
    </location>
</feature>
<feature type="compositionally biased region" description="Basic and acidic residues" evidence="6">
    <location>
        <begin position="600"/>
        <end position="640"/>
    </location>
</feature>
<gene>
    <name evidence="7" type="ORF">BOKJ2_LOCUS11834</name>
</gene>
<evidence type="ECO:0000313" key="8">
    <source>
        <dbReference type="Proteomes" id="UP000614601"/>
    </source>
</evidence>
<dbReference type="GO" id="GO:0045292">
    <property type="term" value="P:mRNA cis splicing, via spliceosome"/>
    <property type="evidence" value="ECO:0007669"/>
    <property type="project" value="TreeGrafter"/>
</dbReference>
<evidence type="ECO:0000256" key="5">
    <source>
        <dbReference type="ARBA" id="ARBA00023242"/>
    </source>
</evidence>
<evidence type="ECO:0000256" key="1">
    <source>
        <dbReference type="ARBA" id="ARBA00004123"/>
    </source>
</evidence>
<feature type="region of interest" description="Disordered" evidence="6">
    <location>
        <begin position="337"/>
        <end position="426"/>
    </location>
</feature>
<comment type="subcellular location">
    <subcellularLocation>
        <location evidence="1">Nucleus</location>
    </subcellularLocation>
</comment>
<dbReference type="OrthoDB" id="5583at2759"/>
<feature type="compositionally biased region" description="Polar residues" evidence="6">
    <location>
        <begin position="815"/>
        <end position="829"/>
    </location>
</feature>
<feature type="compositionally biased region" description="Basic and acidic residues" evidence="6">
    <location>
        <begin position="414"/>
        <end position="426"/>
    </location>
</feature>
<dbReference type="GO" id="GO:0000481">
    <property type="term" value="P:maturation of 5S rRNA"/>
    <property type="evidence" value="ECO:0007669"/>
    <property type="project" value="TreeGrafter"/>
</dbReference>
<feature type="region of interest" description="Disordered" evidence="6">
    <location>
        <begin position="1"/>
        <end position="86"/>
    </location>
</feature>
<keyword evidence="3" id="KW-0507">mRNA processing</keyword>
<feature type="compositionally biased region" description="Basic and acidic residues" evidence="6">
    <location>
        <begin position="12"/>
        <end position="27"/>
    </location>
</feature>
<proteinExistence type="inferred from homology"/>
<feature type="compositionally biased region" description="Basic residues" evidence="6">
    <location>
        <begin position="341"/>
        <end position="357"/>
    </location>
</feature>
<feature type="region of interest" description="Disordered" evidence="6">
    <location>
        <begin position="553"/>
        <end position="664"/>
    </location>
</feature>
<accession>A0A811LEG0</accession>
<organism evidence="7 8">
    <name type="scientific">Bursaphelenchus okinawaensis</name>
    <dbReference type="NCBI Taxonomy" id="465554"/>
    <lineage>
        <taxon>Eukaryota</taxon>
        <taxon>Metazoa</taxon>
        <taxon>Ecdysozoa</taxon>
        <taxon>Nematoda</taxon>
        <taxon>Chromadorea</taxon>
        <taxon>Rhabditida</taxon>
        <taxon>Tylenchina</taxon>
        <taxon>Tylenchomorpha</taxon>
        <taxon>Aphelenchoidea</taxon>
        <taxon>Aphelenchoididae</taxon>
        <taxon>Bursaphelenchus</taxon>
    </lineage>
</organism>
<dbReference type="Proteomes" id="UP000614601">
    <property type="component" value="Unassembled WGS sequence"/>
</dbReference>
<dbReference type="PANTHER" id="PTHR14152:SF5">
    <property type="entry name" value="U4_U6.U5 TRI-SNRNP-ASSOCIATED PROTEIN 1"/>
    <property type="match status" value="1"/>
</dbReference>
<evidence type="ECO:0008006" key="9">
    <source>
        <dbReference type="Google" id="ProtNLM"/>
    </source>
</evidence>
<name>A0A811LEG0_9BILA</name>
<dbReference type="EMBL" id="CAJFDH010000005">
    <property type="protein sequence ID" value="CAD5225951.1"/>
    <property type="molecule type" value="Genomic_DNA"/>
</dbReference>
<feature type="compositionally biased region" description="Basic residues" evidence="6">
    <location>
        <begin position="1"/>
        <end position="11"/>
    </location>
</feature>
<sequence length="837" mass="96156">MSGKYARKRKHGLDEDTSHESHGESKRRSSRRSPPKSSKKDEAEEVSIEETNRIRAELGLAPLEVEDKTANGNAEDADDDGEDGEKVYNIDGVEIHHKKAESLTNKKEQEKLKEKIAVQKEKHKIYNKVLKVKKGLADSDSDEDVDSWLDKSRKAAEKFDEMDEIAEKAAEEEMKKIKAKPKRIIKSQSGTGNLLIGHSKEAFVDGSETILVLEDRNVLDDDGEEVLINPNLIDNERHKKNVELRKQKKDYNPYEDEEVDEFGMTKKQQILSKYDRDMDEPVKRETFRLDEEGGYDLDKEERELEMKRKLMMANKKFETLESSKYTLAREFYTEEEMVSFRKPKKLKKDKMRKRKTLKASDIQPEADGDGEAEKREKAKRLAARRQAENEDTNGKLGDFKEIKQDEEMEEGEVPDEKPQVKIGGKWKENNRASVDINKLKSLSEKIGKISDSEDEESDDDDFFGGANIGGVILDDEAEDELQAALEKSRKLNQTQELKSTDRWKQELLKRKIKKEEPGSSDEEEDFILPSSSKGLVIDHTAESYKAIGEVLSLGLAGNRDDHVDYSEIKQEEEEVKKQKVEEAQVSDSDSEVDQDEEDLESRKLEQRQIELESRMGDFDDDERPKWKEFGDQQPESSKKERKERKKKDEDDGVYGADYQNVLGDERDVTKGVGAMLKMAAERGYLSNKKQGSSDSHLAHLQSKRFSRVEGGNLDMEDKYVRKLERLGASGPTRHFDDKSDYKPNFEITYTDKKGRILDQKEAFRELSWKFHGKTPGKKQIEKRQAKLAKKEKMKKMNSSDTPLGTLAKQLKKQEQTQSPYLILTGSQRSDMAPIQKD</sequence>
<keyword evidence="5" id="KW-0539">Nucleus</keyword>
<evidence type="ECO:0000256" key="6">
    <source>
        <dbReference type="SAM" id="MobiDB-lite"/>
    </source>
</evidence>
<dbReference type="Proteomes" id="UP000783686">
    <property type="component" value="Unassembled WGS sequence"/>
</dbReference>
<reference evidence="7" key="1">
    <citation type="submission" date="2020-09" db="EMBL/GenBank/DDBJ databases">
        <authorList>
            <person name="Kikuchi T."/>
        </authorList>
    </citation>
    <scope>NUCLEOTIDE SEQUENCE</scope>
    <source>
        <strain evidence="7">SH1</strain>
    </source>
</reference>
<evidence type="ECO:0000256" key="3">
    <source>
        <dbReference type="ARBA" id="ARBA00022664"/>
    </source>
</evidence>
<evidence type="ECO:0000256" key="2">
    <source>
        <dbReference type="ARBA" id="ARBA00006076"/>
    </source>
</evidence>
<protein>
    <recommendedName>
        <fullName evidence="9">U4/U6.U5 tri-snRNP-associated protein 1</fullName>
    </recommendedName>
</protein>
<keyword evidence="8" id="KW-1185">Reference proteome</keyword>
<feature type="region of interest" description="Disordered" evidence="6">
    <location>
        <begin position="509"/>
        <end position="531"/>
    </location>
</feature>
<dbReference type="AlphaFoldDB" id="A0A811LEG0"/>
<dbReference type="Pfam" id="PF03343">
    <property type="entry name" value="SART-1"/>
    <property type="match status" value="1"/>
</dbReference>
<feature type="region of interest" description="Disordered" evidence="6">
    <location>
        <begin position="447"/>
        <end position="467"/>
    </location>
</feature>
<comment type="caution">
    <text evidence="7">The sequence shown here is derived from an EMBL/GenBank/DDBJ whole genome shotgun (WGS) entry which is preliminary data.</text>
</comment>
<dbReference type="EMBL" id="CAJFCW020000005">
    <property type="protein sequence ID" value="CAG9121526.1"/>
    <property type="molecule type" value="Genomic_DNA"/>
</dbReference>
<dbReference type="PANTHER" id="PTHR14152">
    <property type="entry name" value="SQUAMOUS CELL CARCINOMA ANTIGEN RECOGNISED BY CYTOTOXIC T LYMPHOCYTES"/>
    <property type="match status" value="1"/>
</dbReference>
<dbReference type="InterPro" id="IPR045347">
    <property type="entry name" value="HIND"/>
</dbReference>
<dbReference type="GO" id="GO:0046540">
    <property type="term" value="C:U4/U6 x U5 tri-snRNP complex"/>
    <property type="evidence" value="ECO:0007669"/>
    <property type="project" value="InterPro"/>
</dbReference>
<comment type="similarity">
    <text evidence="2">Belongs to the SNU66/SART1 family.</text>
</comment>
<feature type="compositionally biased region" description="Acidic residues" evidence="6">
    <location>
        <begin position="588"/>
        <end position="599"/>
    </location>
</feature>
<keyword evidence="4" id="KW-0508">mRNA splicing</keyword>
<feature type="compositionally biased region" description="Acidic residues" evidence="6">
    <location>
        <begin position="452"/>
        <end position="462"/>
    </location>
</feature>
<evidence type="ECO:0000256" key="4">
    <source>
        <dbReference type="ARBA" id="ARBA00023187"/>
    </source>
</evidence>
<evidence type="ECO:0000313" key="7">
    <source>
        <dbReference type="EMBL" id="CAD5225951.1"/>
    </source>
</evidence>
<dbReference type="Pfam" id="PF19252">
    <property type="entry name" value="HIND"/>
    <property type="match status" value="1"/>
</dbReference>
<dbReference type="InterPro" id="IPR005011">
    <property type="entry name" value="SNU66/SART1"/>
</dbReference>